<dbReference type="AlphaFoldDB" id="A0A1Y3R035"/>
<accession>A0A1Y3R035</accession>
<evidence type="ECO:0000256" key="4">
    <source>
        <dbReference type="ARBA" id="ARBA00023136"/>
    </source>
</evidence>
<reference evidence="9" key="1">
    <citation type="submission" date="2017-04" db="EMBL/GenBank/DDBJ databases">
        <title>Function of individual gut microbiota members based on whole genome sequencing of pure cultures obtained from chicken caecum.</title>
        <authorList>
            <person name="Medvecky M."/>
            <person name="Cejkova D."/>
            <person name="Polansky O."/>
            <person name="Karasova D."/>
            <person name="Kubasova T."/>
            <person name="Cizek A."/>
            <person name="Rychlik I."/>
        </authorList>
    </citation>
    <scope>NUCLEOTIDE SEQUENCE [LARGE SCALE GENOMIC DNA]</scope>
    <source>
        <strain evidence="9">An90</strain>
    </source>
</reference>
<dbReference type="InterPro" id="IPR012944">
    <property type="entry name" value="SusD_RagB_dom"/>
</dbReference>
<evidence type="ECO:0000313" key="8">
    <source>
        <dbReference type="EMBL" id="OUN02180.1"/>
    </source>
</evidence>
<evidence type="ECO:0000256" key="5">
    <source>
        <dbReference type="ARBA" id="ARBA00023237"/>
    </source>
</evidence>
<comment type="caution">
    <text evidence="8">The sequence shown here is derived from an EMBL/GenBank/DDBJ whole genome shotgun (WGS) entry which is preliminary data.</text>
</comment>
<dbReference type="InterPro" id="IPR033985">
    <property type="entry name" value="SusD-like_N"/>
</dbReference>
<protein>
    <submittedName>
        <fullName evidence="8">RagB/SusD family nutrient uptake outer membrane protein</fullName>
    </submittedName>
</protein>
<dbReference type="OrthoDB" id="5694214at2"/>
<name>A0A1Y3R035_9BACT</name>
<dbReference type="Pfam" id="PF14322">
    <property type="entry name" value="SusD-like_3"/>
    <property type="match status" value="1"/>
</dbReference>
<dbReference type="GO" id="GO:0009279">
    <property type="term" value="C:cell outer membrane"/>
    <property type="evidence" value="ECO:0007669"/>
    <property type="project" value="UniProtKB-SubCell"/>
</dbReference>
<dbReference type="PROSITE" id="PS51257">
    <property type="entry name" value="PROKAR_LIPOPROTEIN"/>
    <property type="match status" value="1"/>
</dbReference>
<comment type="similarity">
    <text evidence="2">Belongs to the SusD family.</text>
</comment>
<evidence type="ECO:0000256" key="2">
    <source>
        <dbReference type="ARBA" id="ARBA00006275"/>
    </source>
</evidence>
<feature type="domain" description="RagB/SusD" evidence="6">
    <location>
        <begin position="254"/>
        <end position="547"/>
    </location>
</feature>
<dbReference type="InterPro" id="IPR011990">
    <property type="entry name" value="TPR-like_helical_dom_sf"/>
</dbReference>
<feature type="domain" description="SusD-like N-terminal" evidence="7">
    <location>
        <begin position="93"/>
        <end position="216"/>
    </location>
</feature>
<dbReference type="Proteomes" id="UP000195772">
    <property type="component" value="Unassembled WGS sequence"/>
</dbReference>
<evidence type="ECO:0000259" key="6">
    <source>
        <dbReference type="Pfam" id="PF07980"/>
    </source>
</evidence>
<evidence type="ECO:0000313" key="9">
    <source>
        <dbReference type="Proteomes" id="UP000195772"/>
    </source>
</evidence>
<dbReference type="EMBL" id="NFHB01000009">
    <property type="protein sequence ID" value="OUN02180.1"/>
    <property type="molecule type" value="Genomic_DNA"/>
</dbReference>
<proteinExistence type="inferred from homology"/>
<keyword evidence="4" id="KW-0472">Membrane</keyword>
<organism evidence="8 9">
    <name type="scientific">Alistipes onderdonkii</name>
    <dbReference type="NCBI Taxonomy" id="328813"/>
    <lineage>
        <taxon>Bacteria</taxon>
        <taxon>Pseudomonadati</taxon>
        <taxon>Bacteroidota</taxon>
        <taxon>Bacteroidia</taxon>
        <taxon>Bacteroidales</taxon>
        <taxon>Rikenellaceae</taxon>
        <taxon>Alistipes</taxon>
    </lineage>
</organism>
<dbReference type="SUPFAM" id="SSF48452">
    <property type="entry name" value="TPR-like"/>
    <property type="match status" value="1"/>
</dbReference>
<keyword evidence="3" id="KW-0732">Signal</keyword>
<evidence type="ECO:0000256" key="1">
    <source>
        <dbReference type="ARBA" id="ARBA00004442"/>
    </source>
</evidence>
<dbReference type="Gene3D" id="1.25.40.390">
    <property type="match status" value="1"/>
</dbReference>
<evidence type="ECO:0000256" key="3">
    <source>
        <dbReference type="ARBA" id="ARBA00022729"/>
    </source>
</evidence>
<sequence length="547" mass="64037">MKKIFILFAAALTIGLTGCQSFLEEETYGSTTEIFKEENGIKALVYQSYTKINNLYGGDGQWPLMTELGTDIYLRGKNQGDVGLCDYYGLDATNGNVAWLWNHCYKALFNINLFFETIDQTPFADEDEKSQFKAEMYVMRALFLWIVTETWGDSYLPMTTDETEGTEARRSPRAKFYEEIIGALETAIGLFPDTRTTESGRIDMPAAKALLARMYLYNEQWDEAADMASQVIGHYGLELCPSLKDLWADDKTNNEFIWTTEFTEDDAFRQANGYWSWYAMYIDRFPGVQTMLKWTGYGGCQAIPSTYFMDLFDRDADKRWSDLHQWVWYYNDPADDRSAFPLNQWREYIDTALYLCPDVLPVEEHKRMEKTFTVFDRNDMFDADGIPQDRWTFIGMTKFYDHTRPGNMSELSDRSYPVIRLGELYLIRAEARIRSTENRDLKGAAEDITQLRKRAVNHEKPEYEEAMKVTEEDMTLDFILEERARELFGEWQRRLDLKRFGRLIDQVRIYNPDAKDNIKEYHVVRPIPQTQFDGMPDWRTLGQNEGY</sequence>
<dbReference type="RefSeq" id="WP_032134298.1">
    <property type="nucleotide sequence ID" value="NZ_AP031440.1"/>
</dbReference>
<dbReference type="Pfam" id="PF07980">
    <property type="entry name" value="SusD_RagB"/>
    <property type="match status" value="1"/>
</dbReference>
<comment type="subcellular location">
    <subcellularLocation>
        <location evidence="1">Cell outer membrane</location>
    </subcellularLocation>
</comment>
<evidence type="ECO:0000259" key="7">
    <source>
        <dbReference type="Pfam" id="PF14322"/>
    </source>
</evidence>
<keyword evidence="5" id="KW-0998">Cell outer membrane</keyword>
<gene>
    <name evidence="8" type="ORF">B5G41_12510</name>
</gene>
<dbReference type="eggNOG" id="COG0436">
    <property type="taxonomic scope" value="Bacteria"/>
</dbReference>